<keyword evidence="3" id="KW-0418">Kinase</keyword>
<keyword evidence="2" id="KW-0812">Transmembrane</keyword>
<keyword evidence="2" id="KW-1133">Transmembrane helix</keyword>
<dbReference type="Proteomes" id="UP000788153">
    <property type="component" value="Unassembled WGS sequence"/>
</dbReference>
<proteinExistence type="predicted"/>
<keyword evidence="1" id="KW-0175">Coiled coil</keyword>
<reference evidence="3 4" key="1">
    <citation type="submission" date="2020-03" db="EMBL/GenBank/DDBJ databases">
        <title>Genomic Encyclopedia of Type Strains, Phase IV (KMG-IV): sequencing the most valuable type-strain genomes for metagenomic binning, comparative biology and taxonomic classification.</title>
        <authorList>
            <person name="Goeker M."/>
        </authorList>
    </citation>
    <scope>NUCLEOTIDE SEQUENCE [LARGE SCALE GENOMIC DNA]</scope>
    <source>
        <strain evidence="3 4">DSM 22753</strain>
    </source>
</reference>
<evidence type="ECO:0000256" key="2">
    <source>
        <dbReference type="SAM" id="Phobius"/>
    </source>
</evidence>
<accession>A0ABX0U2Q0</accession>
<evidence type="ECO:0000313" key="3">
    <source>
        <dbReference type="EMBL" id="NIJ24848.1"/>
    </source>
</evidence>
<protein>
    <submittedName>
        <fullName evidence="3">K+-sensing histidine kinase KdpD</fullName>
    </submittedName>
</protein>
<dbReference type="EMBL" id="JAASQP010000001">
    <property type="protein sequence ID" value="NIJ24848.1"/>
    <property type="molecule type" value="Genomic_DNA"/>
</dbReference>
<comment type="caution">
    <text evidence="3">The sequence shown here is derived from an EMBL/GenBank/DDBJ whole genome shotgun (WGS) entry which is preliminary data.</text>
</comment>
<gene>
    <name evidence="3" type="ORF">FHT01_002390</name>
</gene>
<dbReference type="RefSeq" id="WP_140047281.1">
    <property type="nucleotide sequence ID" value="NZ_VDYR01000001.1"/>
</dbReference>
<evidence type="ECO:0000313" key="4">
    <source>
        <dbReference type="Proteomes" id="UP000788153"/>
    </source>
</evidence>
<keyword evidence="3" id="KW-0808">Transferase</keyword>
<sequence length="132" mass="14210">MAGVIAMISAALASIRANVLPYALAAALLAIMGVYLMGDHVGANRVKERHQAQLERIQAESDRLQRAADRLLVARQQQARTTIATDRKALDDAISQIPDRPTDDRQSIIACRELRRTSPALADTACAGVPAP</sequence>
<feature type="coiled-coil region" evidence="1">
    <location>
        <begin position="40"/>
        <end position="74"/>
    </location>
</feature>
<feature type="transmembrane region" description="Helical" evidence="2">
    <location>
        <begin position="19"/>
        <end position="38"/>
    </location>
</feature>
<keyword evidence="4" id="KW-1185">Reference proteome</keyword>
<evidence type="ECO:0000256" key="1">
    <source>
        <dbReference type="SAM" id="Coils"/>
    </source>
</evidence>
<keyword evidence="2" id="KW-0472">Membrane</keyword>
<dbReference type="GO" id="GO:0016301">
    <property type="term" value="F:kinase activity"/>
    <property type="evidence" value="ECO:0007669"/>
    <property type="project" value="UniProtKB-KW"/>
</dbReference>
<name>A0ABX0U2Q0_9SPHN</name>
<organism evidence="3 4">
    <name type="scientific">Sphingomonas japonica</name>
    <dbReference type="NCBI Taxonomy" id="511662"/>
    <lineage>
        <taxon>Bacteria</taxon>
        <taxon>Pseudomonadati</taxon>
        <taxon>Pseudomonadota</taxon>
        <taxon>Alphaproteobacteria</taxon>
        <taxon>Sphingomonadales</taxon>
        <taxon>Sphingomonadaceae</taxon>
        <taxon>Sphingomonas</taxon>
    </lineage>
</organism>